<evidence type="ECO:0000313" key="3">
    <source>
        <dbReference type="Proteomes" id="UP001396334"/>
    </source>
</evidence>
<sequence length="413" mass="43639">MKGPSNVNKYRYFGTTLQRPVLVGNFGPLADPVVSAAQGTTRLPVVDLTLPSSFERPVSPVAGTDQQAAKRGKLSLLASDLDGSRNMEVDDQNLESNSGIHSVDRVASLDKDSVPPKVSYARVVAGTNSQMVVEPPPSLDDVIVSSDDVKGSEASHPVNVRTSATESRIDSTRDENKVYGPWMIAPSRRRQPRNDTNRSKDPAIILNSSGGSRFAILEENGEKELVSPVDGVDNSCSVERSPAGVSESAVNRGGVNTARSLAGTVDVRQSSTGVTAPIQVVTSVGNQTTRVESHAVRNDSGNHSAIAILDAANESRRQSLVNVGGRLGTSRKTAGDSLKAISRLRKGKENRPPLRPLLREWLPPDLPSATTSTGQSSGVSFAAGGEVDHVIPSVMVLSRGDTLGSTELNASDH</sequence>
<evidence type="ECO:0008006" key="4">
    <source>
        <dbReference type="Google" id="ProtNLM"/>
    </source>
</evidence>
<keyword evidence="3" id="KW-1185">Reference proteome</keyword>
<feature type="compositionally biased region" description="Polar residues" evidence="1">
    <location>
        <begin position="368"/>
        <end position="379"/>
    </location>
</feature>
<organism evidence="2 3">
    <name type="scientific">Hibiscus sabdariffa</name>
    <name type="common">roselle</name>
    <dbReference type="NCBI Taxonomy" id="183260"/>
    <lineage>
        <taxon>Eukaryota</taxon>
        <taxon>Viridiplantae</taxon>
        <taxon>Streptophyta</taxon>
        <taxon>Embryophyta</taxon>
        <taxon>Tracheophyta</taxon>
        <taxon>Spermatophyta</taxon>
        <taxon>Magnoliopsida</taxon>
        <taxon>eudicotyledons</taxon>
        <taxon>Gunneridae</taxon>
        <taxon>Pentapetalae</taxon>
        <taxon>rosids</taxon>
        <taxon>malvids</taxon>
        <taxon>Malvales</taxon>
        <taxon>Malvaceae</taxon>
        <taxon>Malvoideae</taxon>
        <taxon>Hibiscus</taxon>
    </lineage>
</organism>
<feature type="region of interest" description="Disordered" evidence="1">
    <location>
        <begin position="148"/>
        <end position="170"/>
    </location>
</feature>
<gene>
    <name evidence="2" type="ORF">V6N11_069496</name>
</gene>
<feature type="compositionally biased region" description="Basic and acidic residues" evidence="1">
    <location>
        <begin position="192"/>
        <end position="201"/>
    </location>
</feature>
<reference evidence="2 3" key="1">
    <citation type="journal article" date="2024" name="G3 (Bethesda)">
        <title>Genome assembly of Hibiscus sabdariffa L. provides insights into metabolisms of medicinal natural products.</title>
        <authorList>
            <person name="Kim T."/>
        </authorList>
    </citation>
    <scope>NUCLEOTIDE SEQUENCE [LARGE SCALE GENOMIC DNA]</scope>
    <source>
        <strain evidence="2">TK-2024</strain>
        <tissue evidence="2">Old leaves</tissue>
    </source>
</reference>
<evidence type="ECO:0000313" key="2">
    <source>
        <dbReference type="EMBL" id="KAK8995045.1"/>
    </source>
</evidence>
<accession>A0ABR2Q2Z8</accession>
<dbReference type="Proteomes" id="UP001396334">
    <property type="component" value="Unassembled WGS sequence"/>
</dbReference>
<proteinExistence type="predicted"/>
<feature type="region of interest" description="Disordered" evidence="1">
    <location>
        <begin position="186"/>
        <end position="205"/>
    </location>
</feature>
<comment type="caution">
    <text evidence="2">The sequence shown here is derived from an EMBL/GenBank/DDBJ whole genome shotgun (WGS) entry which is preliminary data.</text>
</comment>
<protein>
    <recommendedName>
        <fullName evidence="4">Erect panicle 2 protein</fullName>
    </recommendedName>
</protein>
<dbReference type="EMBL" id="JBBPBN010000046">
    <property type="protein sequence ID" value="KAK8995045.1"/>
    <property type="molecule type" value="Genomic_DNA"/>
</dbReference>
<evidence type="ECO:0000256" key="1">
    <source>
        <dbReference type="SAM" id="MobiDB-lite"/>
    </source>
</evidence>
<name>A0ABR2Q2Z8_9ROSI</name>
<feature type="region of interest" description="Disordered" evidence="1">
    <location>
        <begin position="346"/>
        <end position="381"/>
    </location>
</feature>